<evidence type="ECO:0000313" key="5">
    <source>
        <dbReference type="EMBL" id="MEH8017630.1"/>
    </source>
</evidence>
<dbReference type="Pfam" id="PF00990">
    <property type="entry name" value="GGDEF"/>
    <property type="match status" value="1"/>
</dbReference>
<evidence type="ECO:0000256" key="2">
    <source>
        <dbReference type="ARBA" id="ARBA00034247"/>
    </source>
</evidence>
<dbReference type="PANTHER" id="PTHR45138:SF9">
    <property type="entry name" value="DIGUANYLATE CYCLASE DGCM-RELATED"/>
    <property type="match status" value="1"/>
</dbReference>
<reference evidence="5 6" key="1">
    <citation type="journal article" date="2023" name="Ecotoxicol. Environ. Saf.">
        <title>Mercury remediation potential of mercury-resistant strain Rheinheimera metallidurans sp. nov. isolated from a municipal waste dumping site.</title>
        <authorList>
            <person name="Yadav V."/>
            <person name="Manjhi A."/>
            <person name="Vadakedath N."/>
        </authorList>
    </citation>
    <scope>NUCLEOTIDE SEQUENCE [LARGE SCALE GENOMIC DNA]</scope>
    <source>
        <strain evidence="5 6">E-49</strain>
    </source>
</reference>
<evidence type="ECO:0000256" key="1">
    <source>
        <dbReference type="ARBA" id="ARBA00012528"/>
    </source>
</evidence>
<accession>A0ABU8C7K9</accession>
<dbReference type="EMBL" id="JALAAR010000007">
    <property type="protein sequence ID" value="MEH8017630.1"/>
    <property type="molecule type" value="Genomic_DNA"/>
</dbReference>
<dbReference type="InterPro" id="IPR029787">
    <property type="entry name" value="Nucleotide_cyclase"/>
</dbReference>
<dbReference type="SMART" id="SM00267">
    <property type="entry name" value="GGDEF"/>
    <property type="match status" value="1"/>
</dbReference>
<keyword evidence="3" id="KW-0472">Membrane</keyword>
<dbReference type="InterPro" id="IPR050469">
    <property type="entry name" value="Diguanylate_Cyclase"/>
</dbReference>
<keyword evidence="3" id="KW-1133">Transmembrane helix</keyword>
<proteinExistence type="predicted"/>
<dbReference type="CDD" id="cd01949">
    <property type="entry name" value="GGDEF"/>
    <property type="match status" value="1"/>
</dbReference>
<dbReference type="SUPFAM" id="SSF55073">
    <property type="entry name" value="Nucleotide cyclase"/>
    <property type="match status" value="1"/>
</dbReference>
<feature type="transmembrane region" description="Helical" evidence="3">
    <location>
        <begin position="22"/>
        <end position="45"/>
    </location>
</feature>
<organism evidence="5 6">
    <name type="scientific">Rheinheimera muenzenbergensis</name>
    <dbReference type="NCBI Taxonomy" id="1193628"/>
    <lineage>
        <taxon>Bacteria</taxon>
        <taxon>Pseudomonadati</taxon>
        <taxon>Pseudomonadota</taxon>
        <taxon>Gammaproteobacteria</taxon>
        <taxon>Chromatiales</taxon>
        <taxon>Chromatiaceae</taxon>
        <taxon>Rheinheimera</taxon>
    </lineage>
</organism>
<gene>
    <name evidence="5" type="ORF">MN202_10315</name>
</gene>
<dbReference type="RefSeq" id="WP_335736040.1">
    <property type="nucleotide sequence ID" value="NZ_JALAAR010000007.1"/>
</dbReference>
<comment type="catalytic activity">
    <reaction evidence="2">
        <text>2 GTP = 3',3'-c-di-GMP + 2 diphosphate</text>
        <dbReference type="Rhea" id="RHEA:24898"/>
        <dbReference type="ChEBI" id="CHEBI:33019"/>
        <dbReference type="ChEBI" id="CHEBI:37565"/>
        <dbReference type="ChEBI" id="CHEBI:58805"/>
        <dbReference type="EC" id="2.7.7.65"/>
    </reaction>
</comment>
<sequence length="248" mass="27584">MLLAAVSGRADATQPDYHFANASLVVVVLLACCVALLVLLAVVIVKFRHTATALRAEIARHAQTELQLLDSNKELLQMATTDQLTGLSNRRAILQRAQAEIRRANRYHKDLAVLMLDIDHFKQVNDQYGHATGDKVLIEFAGLCLQSIRETDLAGRYGGEEFFILLPEIDLKTAILSADRIRIAVAQRPFSLSDGNSLTVTCSIGIAMYQPEQDDLDKLLLRADQALYQAKRQGRNRCCVQHHGYTDN</sequence>
<name>A0ABU8C7K9_9GAMM</name>
<keyword evidence="6" id="KW-1185">Reference proteome</keyword>
<dbReference type="InterPro" id="IPR043128">
    <property type="entry name" value="Rev_trsase/Diguanyl_cyclase"/>
</dbReference>
<evidence type="ECO:0000313" key="6">
    <source>
        <dbReference type="Proteomes" id="UP001375382"/>
    </source>
</evidence>
<feature type="domain" description="GGDEF" evidence="4">
    <location>
        <begin position="109"/>
        <end position="243"/>
    </location>
</feature>
<protein>
    <recommendedName>
        <fullName evidence="1">diguanylate cyclase</fullName>
        <ecNumber evidence="1">2.7.7.65</ecNumber>
    </recommendedName>
</protein>
<dbReference type="PROSITE" id="PS50887">
    <property type="entry name" value="GGDEF"/>
    <property type="match status" value="1"/>
</dbReference>
<keyword evidence="3" id="KW-0812">Transmembrane</keyword>
<dbReference type="Proteomes" id="UP001375382">
    <property type="component" value="Unassembled WGS sequence"/>
</dbReference>
<dbReference type="InterPro" id="IPR000160">
    <property type="entry name" value="GGDEF_dom"/>
</dbReference>
<comment type="caution">
    <text evidence="5">The sequence shown here is derived from an EMBL/GenBank/DDBJ whole genome shotgun (WGS) entry which is preliminary data.</text>
</comment>
<dbReference type="PANTHER" id="PTHR45138">
    <property type="entry name" value="REGULATORY COMPONENTS OF SENSORY TRANSDUCTION SYSTEM"/>
    <property type="match status" value="1"/>
</dbReference>
<dbReference type="Gene3D" id="3.30.70.270">
    <property type="match status" value="1"/>
</dbReference>
<dbReference type="NCBIfam" id="TIGR00254">
    <property type="entry name" value="GGDEF"/>
    <property type="match status" value="1"/>
</dbReference>
<dbReference type="EC" id="2.7.7.65" evidence="1"/>
<evidence type="ECO:0000259" key="4">
    <source>
        <dbReference type="PROSITE" id="PS50887"/>
    </source>
</evidence>
<evidence type="ECO:0000256" key="3">
    <source>
        <dbReference type="SAM" id="Phobius"/>
    </source>
</evidence>